<dbReference type="Gene3D" id="2.40.50.90">
    <property type="match status" value="1"/>
</dbReference>
<evidence type="ECO:0000313" key="1">
    <source>
        <dbReference type="EMBL" id="RZS86803.1"/>
    </source>
</evidence>
<dbReference type="RefSeq" id="WP_130493023.1">
    <property type="nucleotide sequence ID" value="NZ_SGXD01000003.1"/>
</dbReference>
<dbReference type="AlphaFoldDB" id="A0A4Q7NNR1"/>
<sequence>MTFTRIDGTLSVVGAAPDGDSVRFTPNRADAWRAAGLAVRANPHGGVQLRLDAIDALETHYAPPQRTSAAMLHQPLPLAHAAAEELLRLVGFTAVSRGADEVVTAVTPATVAASILTSGVDTYGRCVAFLLPAGAPLLGGDGTRVRVAPADLSPSANAQLLATGLAYPTFYSGLYADLRTSLAGLASAARDARSGVWAEDRTTAGVEVTSLQVLTDSAVILPKLFRRLAEYLALGSTSMAGFRAFLDARGDRVLVLPRGEVAPVSSVVAVDGEVVRLTTQPDDLVFFEG</sequence>
<accession>A0A4Q7NNR1</accession>
<reference evidence="1 2" key="1">
    <citation type="submission" date="2019-02" db="EMBL/GenBank/DDBJ databases">
        <title>Genomic Encyclopedia of Type Strains, Phase IV (KMG-IV): sequencing the most valuable type-strain genomes for metagenomic binning, comparative biology and taxonomic classification.</title>
        <authorList>
            <person name="Goeker M."/>
        </authorList>
    </citation>
    <scope>NUCLEOTIDE SEQUENCE [LARGE SCALE GENOMIC DNA]</scope>
    <source>
        <strain evidence="1 2">DSM 45622</strain>
    </source>
</reference>
<dbReference type="InterPro" id="IPR035437">
    <property type="entry name" value="SNase_OB-fold_sf"/>
</dbReference>
<comment type="caution">
    <text evidence="1">The sequence shown here is derived from an EMBL/GenBank/DDBJ whole genome shotgun (WGS) entry which is preliminary data.</text>
</comment>
<dbReference type="EMBL" id="SGXD01000003">
    <property type="protein sequence ID" value="RZS86803.1"/>
    <property type="molecule type" value="Genomic_DNA"/>
</dbReference>
<protein>
    <recommendedName>
        <fullName evidence="3">Nuclease</fullName>
    </recommendedName>
</protein>
<evidence type="ECO:0008006" key="3">
    <source>
        <dbReference type="Google" id="ProtNLM"/>
    </source>
</evidence>
<proteinExistence type="predicted"/>
<gene>
    <name evidence="1" type="ORF">EV189_2219</name>
</gene>
<organism evidence="1 2">
    <name type="scientific">Motilibacter rhizosphaerae</name>
    <dbReference type="NCBI Taxonomy" id="598652"/>
    <lineage>
        <taxon>Bacteria</taxon>
        <taxon>Bacillati</taxon>
        <taxon>Actinomycetota</taxon>
        <taxon>Actinomycetes</taxon>
        <taxon>Motilibacterales</taxon>
        <taxon>Motilibacteraceae</taxon>
        <taxon>Motilibacter</taxon>
    </lineage>
</organism>
<keyword evidence="2" id="KW-1185">Reference proteome</keyword>
<evidence type="ECO:0000313" key="2">
    <source>
        <dbReference type="Proteomes" id="UP000293638"/>
    </source>
</evidence>
<name>A0A4Q7NNR1_9ACTN</name>
<dbReference type="SUPFAM" id="SSF50199">
    <property type="entry name" value="Staphylococcal nuclease"/>
    <property type="match status" value="1"/>
</dbReference>
<dbReference type="Proteomes" id="UP000293638">
    <property type="component" value="Unassembled WGS sequence"/>
</dbReference>
<dbReference type="OrthoDB" id="7065322at2"/>